<evidence type="ECO:0000256" key="2">
    <source>
        <dbReference type="PROSITE-ProRule" id="PRU00169"/>
    </source>
</evidence>
<evidence type="ECO:0000313" key="4">
    <source>
        <dbReference type="EMBL" id="MBZ6075613.1"/>
    </source>
</evidence>
<dbReference type="SMART" id="SM00448">
    <property type="entry name" value="REC"/>
    <property type="match status" value="1"/>
</dbReference>
<dbReference type="RefSeq" id="WP_224311713.1">
    <property type="nucleotide sequence ID" value="NZ_JAIRBM010000003.1"/>
</dbReference>
<dbReference type="Pfam" id="PF00072">
    <property type="entry name" value="Response_reg"/>
    <property type="match status" value="1"/>
</dbReference>
<sequence>MFRSHTENNLGSRRILVVEDEYFIAEDMVLALQSAGLEVVGPAPNPELALSLLAAERVDAAILDLNLQGLSVYPVARVLRSRGIPFVFASGFDHSSIPSEFQDVPHWEKPFDIHCFVQALPKLLSPL</sequence>
<evidence type="ECO:0000259" key="3">
    <source>
        <dbReference type="PROSITE" id="PS50110"/>
    </source>
</evidence>
<dbReference type="PANTHER" id="PTHR44591">
    <property type="entry name" value="STRESS RESPONSE REGULATOR PROTEIN 1"/>
    <property type="match status" value="1"/>
</dbReference>
<keyword evidence="5" id="KW-1185">Reference proteome</keyword>
<dbReference type="InterPro" id="IPR001789">
    <property type="entry name" value="Sig_transdc_resp-reg_receiver"/>
</dbReference>
<feature type="domain" description="Response regulatory" evidence="3">
    <location>
        <begin position="14"/>
        <end position="124"/>
    </location>
</feature>
<dbReference type="Proteomes" id="UP000704176">
    <property type="component" value="Unassembled WGS sequence"/>
</dbReference>
<reference evidence="4 5" key="1">
    <citation type="submission" date="2021-09" db="EMBL/GenBank/DDBJ databases">
        <title>The complete genome sequence of a new microorganism.</title>
        <authorList>
            <person name="Zi Z."/>
        </authorList>
    </citation>
    <scope>NUCLEOTIDE SEQUENCE [LARGE SCALE GENOMIC DNA]</scope>
    <source>
        <strain evidence="4 5">WGZ8</strain>
    </source>
</reference>
<dbReference type="SUPFAM" id="SSF52172">
    <property type="entry name" value="CheY-like"/>
    <property type="match status" value="1"/>
</dbReference>
<dbReference type="PROSITE" id="PS50110">
    <property type="entry name" value="RESPONSE_REGULATORY"/>
    <property type="match status" value="1"/>
</dbReference>
<feature type="modified residue" description="4-aspartylphosphate" evidence="2">
    <location>
        <position position="64"/>
    </location>
</feature>
<gene>
    <name evidence="4" type="ORF">K9B37_04830</name>
</gene>
<proteinExistence type="predicted"/>
<accession>A0ABS7VJC1</accession>
<evidence type="ECO:0000256" key="1">
    <source>
        <dbReference type="ARBA" id="ARBA00022553"/>
    </source>
</evidence>
<dbReference type="InterPro" id="IPR011006">
    <property type="entry name" value="CheY-like_superfamily"/>
</dbReference>
<dbReference type="Gene3D" id="3.40.50.2300">
    <property type="match status" value="1"/>
</dbReference>
<evidence type="ECO:0000313" key="5">
    <source>
        <dbReference type="Proteomes" id="UP000704176"/>
    </source>
</evidence>
<name>A0ABS7VJC1_9HYPH</name>
<protein>
    <submittedName>
        <fullName evidence="4">Response regulator</fullName>
    </submittedName>
</protein>
<comment type="caution">
    <text evidence="4">The sequence shown here is derived from an EMBL/GenBank/DDBJ whole genome shotgun (WGS) entry which is preliminary data.</text>
</comment>
<organism evidence="4 5">
    <name type="scientific">Microvirga puerhi</name>
    <dbReference type="NCBI Taxonomy" id="2876078"/>
    <lineage>
        <taxon>Bacteria</taxon>
        <taxon>Pseudomonadati</taxon>
        <taxon>Pseudomonadota</taxon>
        <taxon>Alphaproteobacteria</taxon>
        <taxon>Hyphomicrobiales</taxon>
        <taxon>Methylobacteriaceae</taxon>
        <taxon>Microvirga</taxon>
    </lineage>
</organism>
<keyword evidence="1 2" id="KW-0597">Phosphoprotein</keyword>
<dbReference type="InterPro" id="IPR050595">
    <property type="entry name" value="Bact_response_regulator"/>
</dbReference>
<dbReference type="EMBL" id="JAIRBM010000003">
    <property type="protein sequence ID" value="MBZ6075613.1"/>
    <property type="molecule type" value="Genomic_DNA"/>
</dbReference>
<dbReference type="PANTHER" id="PTHR44591:SF24">
    <property type="entry name" value="PROTEIN-GLUTAMATE METHYLESTERASE_PROTEIN-GLUTAMINE GLUTAMINASE 1"/>
    <property type="match status" value="1"/>
</dbReference>